<dbReference type="CDD" id="cd02976">
    <property type="entry name" value="NrdH"/>
    <property type="match status" value="1"/>
</dbReference>
<accession>A0A919XAX2</accession>
<evidence type="ECO:0000313" key="3">
    <source>
        <dbReference type="Proteomes" id="UP000679779"/>
    </source>
</evidence>
<name>A0A919XAX2_9BACL</name>
<organism evidence="2 3">
    <name type="scientific">Paenibacillus albilobatus</name>
    <dbReference type="NCBI Taxonomy" id="2716884"/>
    <lineage>
        <taxon>Bacteria</taxon>
        <taxon>Bacillati</taxon>
        <taxon>Bacillota</taxon>
        <taxon>Bacilli</taxon>
        <taxon>Bacillales</taxon>
        <taxon>Paenibacillaceae</taxon>
        <taxon>Paenibacillus</taxon>
    </lineage>
</organism>
<evidence type="ECO:0000313" key="2">
    <source>
        <dbReference type="EMBL" id="GIO29271.1"/>
    </source>
</evidence>
<dbReference type="SUPFAM" id="SSF52833">
    <property type="entry name" value="Thioredoxin-like"/>
    <property type="match status" value="1"/>
</dbReference>
<dbReference type="GO" id="GO:0045454">
    <property type="term" value="P:cell redox homeostasis"/>
    <property type="evidence" value="ECO:0007669"/>
    <property type="project" value="TreeGrafter"/>
</dbReference>
<evidence type="ECO:0000259" key="1">
    <source>
        <dbReference type="Pfam" id="PF00462"/>
    </source>
</evidence>
<dbReference type="RefSeq" id="WP_160038321.1">
    <property type="nucleotide sequence ID" value="NZ_BORQ01000001.1"/>
</dbReference>
<sequence length="79" mass="9109">MKPSVKIYTISTCSDCHQAKRYFKEHQIDFIEYNCEDNPEYAEEVLRLTGMQTVPTIVIDDQVFVGFADNFKEITALLG</sequence>
<dbReference type="AlphaFoldDB" id="A0A919XAX2"/>
<dbReference type="Pfam" id="PF00462">
    <property type="entry name" value="Glutaredoxin"/>
    <property type="match status" value="1"/>
</dbReference>
<feature type="domain" description="Glutaredoxin" evidence="1">
    <location>
        <begin position="5"/>
        <end position="63"/>
    </location>
</feature>
<dbReference type="InterPro" id="IPR002109">
    <property type="entry name" value="Glutaredoxin"/>
</dbReference>
<protein>
    <submittedName>
        <fullName evidence="2">NrdH-redoxin</fullName>
    </submittedName>
</protein>
<dbReference type="GO" id="GO:0009055">
    <property type="term" value="F:electron transfer activity"/>
    <property type="evidence" value="ECO:0007669"/>
    <property type="project" value="TreeGrafter"/>
</dbReference>
<dbReference type="PANTHER" id="PTHR34386:SF1">
    <property type="entry name" value="GLUTAREDOXIN-LIKE PROTEIN NRDH"/>
    <property type="match status" value="1"/>
</dbReference>
<comment type="caution">
    <text evidence="2">The sequence shown here is derived from an EMBL/GenBank/DDBJ whole genome shotgun (WGS) entry which is preliminary data.</text>
</comment>
<gene>
    <name evidence="2" type="ORF">J2TS6_04120</name>
</gene>
<dbReference type="InterPro" id="IPR036249">
    <property type="entry name" value="Thioredoxin-like_sf"/>
</dbReference>
<reference evidence="2" key="1">
    <citation type="submission" date="2021-03" db="EMBL/GenBank/DDBJ databases">
        <title>Antimicrobial resistance genes in bacteria isolated from Japanese honey, and their potential for conferring macrolide and lincosamide resistance in the American foulbrood pathogen Paenibacillus larvae.</title>
        <authorList>
            <person name="Okamoto M."/>
            <person name="Kumagai M."/>
            <person name="Kanamori H."/>
            <person name="Takamatsu D."/>
        </authorList>
    </citation>
    <scope>NUCLEOTIDE SEQUENCE</scope>
    <source>
        <strain evidence="2">J2TS6</strain>
    </source>
</reference>
<dbReference type="Proteomes" id="UP000679779">
    <property type="component" value="Unassembled WGS sequence"/>
</dbReference>
<dbReference type="Gene3D" id="3.40.30.10">
    <property type="entry name" value="Glutaredoxin"/>
    <property type="match status" value="1"/>
</dbReference>
<dbReference type="EMBL" id="BORQ01000001">
    <property type="protein sequence ID" value="GIO29271.1"/>
    <property type="molecule type" value="Genomic_DNA"/>
</dbReference>
<dbReference type="InterPro" id="IPR051548">
    <property type="entry name" value="Grx-like_ET"/>
</dbReference>
<proteinExistence type="predicted"/>
<dbReference type="PANTHER" id="PTHR34386">
    <property type="entry name" value="GLUTAREDOXIN"/>
    <property type="match status" value="1"/>
</dbReference>
<dbReference type="PROSITE" id="PS51354">
    <property type="entry name" value="GLUTAREDOXIN_2"/>
    <property type="match status" value="1"/>
</dbReference>
<keyword evidence="3" id="KW-1185">Reference proteome</keyword>